<dbReference type="Proteomes" id="UP000006859">
    <property type="component" value="Chromosome"/>
</dbReference>
<name>E0SF48_DICD3</name>
<sequence>MVLKDCGTEKLDAPYTQTLAEKARVEGSGGNDGLNRGGYDHLGYGTLMFTLVREIVVSTARATGKITGRRGPFFIHIRSRQQGAVHPRSTIRGAYDVGQNVSQWLAVL</sequence>
<keyword evidence="2" id="KW-1185">Reference proteome</keyword>
<dbReference type="EMBL" id="CP002038">
    <property type="protein sequence ID" value="ADM98790.1"/>
    <property type="molecule type" value="Genomic_DNA"/>
</dbReference>
<reference evidence="1 2" key="1">
    <citation type="journal article" date="2011" name="J. Bacteriol.">
        <title>Genome sequence of the plant-pathogenic bacterium Dickeya dadantii 3937.</title>
        <authorList>
            <person name="Glasner J.D."/>
            <person name="Yang C.H."/>
            <person name="Reverchon S."/>
            <person name="Hugouvieux-Cotte-Pattat N."/>
            <person name="Condemine G."/>
            <person name="Bohin J.P."/>
            <person name="Van Gijsegem F."/>
            <person name="Yang S."/>
            <person name="Franza T."/>
            <person name="Expert D."/>
            <person name="Plunkett G. III"/>
            <person name="San Francisco M.J."/>
            <person name="Charkowski A.O."/>
            <person name="Py B."/>
            <person name="Bell K."/>
            <person name="Rauscher L."/>
            <person name="Rodriguez-Palenzuela P."/>
            <person name="Toussaint A."/>
            <person name="Holeva M.C."/>
            <person name="He S.Y."/>
            <person name="Douet V."/>
            <person name="Boccara M."/>
            <person name="Blanco C."/>
            <person name="Toth I."/>
            <person name="Anderson B.D."/>
            <person name="Biehl B.S."/>
            <person name="Mau B."/>
            <person name="Flynn S.M."/>
            <person name="Barras F."/>
            <person name="Lindeberg M."/>
            <person name="Birch P.R."/>
            <person name="Tsuyumu S."/>
            <person name="Shi X."/>
            <person name="Hibbing M."/>
            <person name="Yap M.N."/>
            <person name="Carpentier M."/>
            <person name="Dassa E."/>
            <person name="Umehara M."/>
            <person name="Kim J.F."/>
            <person name="Rusch M."/>
            <person name="Soni P."/>
            <person name="Mayhew G.F."/>
            <person name="Fouts D.E."/>
            <person name="Gill S.R."/>
            <person name="Blattner F.R."/>
            <person name="Keen N.T."/>
            <person name="Perna N.T."/>
        </authorList>
    </citation>
    <scope>NUCLEOTIDE SEQUENCE [LARGE SCALE GENOMIC DNA]</scope>
    <source>
        <strain evidence="1 2">3937</strain>
    </source>
</reference>
<accession>E0SF48</accession>
<protein>
    <submittedName>
        <fullName evidence="1">Uncharacterized protein</fullName>
    </submittedName>
</protein>
<evidence type="ECO:0000313" key="1">
    <source>
        <dbReference type="EMBL" id="ADM98790.1"/>
    </source>
</evidence>
<gene>
    <name evidence="1" type="ordered locus">Dda3937_00106</name>
</gene>
<dbReference type="HOGENOM" id="CLU_2192825_0_0_6"/>
<organism evidence="1 2">
    <name type="scientific">Dickeya dadantii (strain 3937)</name>
    <name type="common">Erwinia chrysanthemi (strain 3937)</name>
    <dbReference type="NCBI Taxonomy" id="198628"/>
    <lineage>
        <taxon>Bacteria</taxon>
        <taxon>Pseudomonadati</taxon>
        <taxon>Pseudomonadota</taxon>
        <taxon>Gammaproteobacteria</taxon>
        <taxon>Enterobacterales</taxon>
        <taxon>Pectobacteriaceae</taxon>
        <taxon>Dickeya</taxon>
    </lineage>
</organism>
<dbReference type="RefSeq" id="WP_013318234.1">
    <property type="nucleotide sequence ID" value="NC_014500.1"/>
</dbReference>
<proteinExistence type="predicted"/>
<dbReference type="KEGG" id="ddd:Dda3937_00106"/>
<dbReference type="PATRIC" id="fig|198628.6.peg.2570"/>
<evidence type="ECO:0000313" key="2">
    <source>
        <dbReference type="Proteomes" id="UP000006859"/>
    </source>
</evidence>
<dbReference type="AlphaFoldDB" id="E0SF48"/>